<proteinExistence type="predicted"/>
<organism evidence="3 4">
    <name type="scientific">Marssonina brunnea f. sp. multigermtubi (strain MB_m1)</name>
    <name type="common">Marssonina leaf spot fungus</name>
    <dbReference type="NCBI Taxonomy" id="1072389"/>
    <lineage>
        <taxon>Eukaryota</taxon>
        <taxon>Fungi</taxon>
        <taxon>Dikarya</taxon>
        <taxon>Ascomycota</taxon>
        <taxon>Pezizomycotina</taxon>
        <taxon>Leotiomycetes</taxon>
        <taxon>Helotiales</taxon>
        <taxon>Drepanopezizaceae</taxon>
        <taxon>Drepanopeziza</taxon>
    </lineage>
</organism>
<evidence type="ECO:0000256" key="2">
    <source>
        <dbReference type="SAM" id="MobiDB-lite"/>
    </source>
</evidence>
<feature type="compositionally biased region" description="Low complexity" evidence="2">
    <location>
        <begin position="622"/>
        <end position="637"/>
    </location>
</feature>
<feature type="compositionally biased region" description="Low complexity" evidence="2">
    <location>
        <begin position="153"/>
        <end position="163"/>
    </location>
</feature>
<feature type="compositionally biased region" description="Low complexity" evidence="2">
    <location>
        <begin position="813"/>
        <end position="827"/>
    </location>
</feature>
<feature type="region of interest" description="Disordered" evidence="2">
    <location>
        <begin position="105"/>
        <end position="179"/>
    </location>
</feature>
<keyword evidence="1" id="KW-0175">Coiled coil</keyword>
<feature type="region of interest" description="Disordered" evidence="2">
    <location>
        <begin position="276"/>
        <end position="330"/>
    </location>
</feature>
<dbReference type="RefSeq" id="XP_007295709.1">
    <property type="nucleotide sequence ID" value="XM_007295647.1"/>
</dbReference>
<feature type="coiled-coil region" evidence="1">
    <location>
        <begin position="895"/>
        <end position="956"/>
    </location>
</feature>
<feature type="region of interest" description="Disordered" evidence="2">
    <location>
        <begin position="410"/>
        <end position="454"/>
    </location>
</feature>
<feature type="compositionally biased region" description="Pro residues" evidence="2">
    <location>
        <begin position="752"/>
        <end position="762"/>
    </location>
</feature>
<reference evidence="3 4" key="1">
    <citation type="journal article" date="2012" name="BMC Genomics">
        <title>Sequencing the genome of Marssonina brunnea reveals fungus-poplar co-evolution.</title>
        <authorList>
            <person name="Zhu S."/>
            <person name="Cao Y.-Z."/>
            <person name="Jiang C."/>
            <person name="Tan B.-Y."/>
            <person name="Wang Z."/>
            <person name="Feng S."/>
            <person name="Zhang L."/>
            <person name="Su X.-H."/>
            <person name="Brejova B."/>
            <person name="Vinar T."/>
            <person name="Xu M."/>
            <person name="Wang M.-X."/>
            <person name="Zhang S.-G."/>
            <person name="Huang M.-R."/>
            <person name="Wu R."/>
            <person name="Zhou Y."/>
        </authorList>
    </citation>
    <scope>NUCLEOTIDE SEQUENCE [LARGE SCALE GENOMIC DNA]</scope>
    <source>
        <strain evidence="3 4">MB_m1</strain>
    </source>
</reference>
<dbReference type="InParanoid" id="K1WZW7"/>
<evidence type="ECO:0000256" key="1">
    <source>
        <dbReference type="SAM" id="Coils"/>
    </source>
</evidence>
<feature type="compositionally biased region" description="Basic and acidic residues" evidence="2">
    <location>
        <begin position="685"/>
        <end position="703"/>
    </location>
</feature>
<accession>K1WZW7</accession>
<dbReference type="OrthoDB" id="3560327at2759"/>
<feature type="region of interest" description="Disordered" evidence="2">
    <location>
        <begin position="619"/>
        <end position="856"/>
    </location>
</feature>
<dbReference type="Proteomes" id="UP000006753">
    <property type="component" value="Unassembled WGS sequence"/>
</dbReference>
<sequence>MKIPASFFDANGKPAKGEMILVKDDEDQTTLPEFGQTRNGIVTSCYVLTSPGDVLRLRFALNAHIADQADLVVDGILRSSIQNKSAKGFKGVFKKALYKEQKPNGKRAGLKSCSMKVKERGTSKDTQLSGVGGPSDVGSISIRLFRKDHSSNEESSGSSDDNGTSAATTPAPDTNKPAVKRAPTFEEYAEWSDCKSSLASGKTPLPPFVIDFVDGTQAKDRTKEQVLKEMTGYDLWAIFVFHLRSAADIGNPGHECEAGYIAQAAASSSVHSRTTMESAAVGVKPTSSTAPAATEDNLPNGLVEEEIKNEQESTKAERKGLSNKYSSPDAQKATLSGVMSVLPGPSKKHSLESAKEAFLEPMISKSTVDGLFSKDRSIGPRTSMLVVGKETGKKFDVSRGGSFAREGTVSRFSKAGSTPTTAASASNDAEIPVDDVLPKGEPLNSFGKPGSRQRNTLVGIPGVKGAPAHQAFLERAPTEEEEESRSQLTVAKSPKFGTQDYVNGISELFSQQAASDVRLLEDVRQTSLPPEPVPSMEGGRYRPSGNHNEFSNYVWKLLTPPNISLKNKFSQSQRGSVDLRGIWRRSKPISRDLASNSISSPKVSKAPAKFQSGIIVDGTRGAQKSQASSPTASTQSQEFGVSDPRAPLPSTQPQATNAPRQSPNPSPPEPLGKSLLEEPSDTETEVAHPEDIERAIRSSRRTDIATAFVASPQSFNPDPSQDAIFKSEPAEPERAIPSHPSPILEKPLLFGPNPPRPLPRSPVPRMVSTSRMASGIPTGDPAEEVLQLSKGKPSHASSSHRGRHDEVRPVSRATPQSSPLAAPQPSTEPVSPPVGQAVGAATGTGRCSPHVQGVNQTITKTTVPEKRKAEVMTGNNALDSSLPNKRSMALAQARSGGLEADRQAAEARMSAAEKENRRLRKELGEARLLEARLNEIRQMNNRAAAVEKENAEMRARSIFLISGYHS</sequence>
<feature type="compositionally biased region" description="Basic and acidic residues" evidence="2">
    <location>
        <begin position="305"/>
        <end position="320"/>
    </location>
</feature>
<keyword evidence="4" id="KW-1185">Reference proteome</keyword>
<feature type="compositionally biased region" description="Low complexity" evidence="2">
    <location>
        <begin position="417"/>
        <end position="426"/>
    </location>
</feature>
<evidence type="ECO:0000313" key="3">
    <source>
        <dbReference type="EMBL" id="EKD14143.1"/>
    </source>
</evidence>
<gene>
    <name evidence="3" type="ORF">MBM_07820</name>
</gene>
<dbReference type="KEGG" id="mbe:MBM_07820"/>
<dbReference type="GeneID" id="18763755"/>
<evidence type="ECO:0000313" key="4">
    <source>
        <dbReference type="Proteomes" id="UP000006753"/>
    </source>
</evidence>
<dbReference type="HOGENOM" id="CLU_306551_0_0_1"/>
<dbReference type="AlphaFoldDB" id="K1WZW7"/>
<protein>
    <submittedName>
        <fullName evidence="3">Uncharacterized protein</fullName>
    </submittedName>
</protein>
<feature type="compositionally biased region" description="Polar residues" evidence="2">
    <location>
        <begin position="649"/>
        <end position="658"/>
    </location>
</feature>
<dbReference type="EMBL" id="JH921447">
    <property type="protein sequence ID" value="EKD14143.1"/>
    <property type="molecule type" value="Genomic_DNA"/>
</dbReference>
<feature type="compositionally biased region" description="Low complexity" evidence="2">
    <location>
        <begin position="834"/>
        <end position="845"/>
    </location>
</feature>
<name>K1WZW7_MARBU</name>